<dbReference type="Gene3D" id="3.20.20.70">
    <property type="entry name" value="Aldolase class I"/>
    <property type="match status" value="1"/>
</dbReference>
<dbReference type="Gene3D" id="1.10.150.320">
    <property type="entry name" value="Photosystem II 12 kDa extrinsic protein"/>
    <property type="match status" value="1"/>
</dbReference>
<sequence length="432" mass="48724">MEWQKKLEILADSAKYDVSCSSSGASRGKSQGLLGTAAAAGICHSWSEDGRCISLLKILMTNVCIYDCAYCVNRVSSDVPRATLTPSEIVDLTLNFYRRNYIEGLFLSSAVLVSPDYTMERMVEVVRRLRTEGRFNGYVHLKAIPGADPRLIAEAGRYADRMSLNIELPTKRSLNLLAPDKNPDTITAPMAQIRNTILETRSDQNRFKSAPSFVPAGQTTQMIVGATGETDHLLLNLTEKLYQRYALKRVYFSAYVPVVQNHPVLPGQVAHPMLREHRLYQADWLLRFYGYTAGELLDDLNPQLDLELDPKCQWALRHPEQFPVEINKADLMTLLRVPGIGPVSARRILKSRRFSALRAEDLKGLGVVMKRAKYFIQCSGKRVETLNYETRILRPLLVREEPLKLQVPSSQISFFDINPGLWIPPAKEVIVT</sequence>
<dbReference type="SUPFAM" id="SSF47781">
    <property type="entry name" value="RuvA domain 2-like"/>
    <property type="match status" value="1"/>
</dbReference>
<evidence type="ECO:0000256" key="4">
    <source>
        <dbReference type="ARBA" id="ARBA00023014"/>
    </source>
</evidence>
<accession>A0A1G5RQY6</accession>
<protein>
    <submittedName>
        <fullName evidence="5">Putative DNA modification/repair radical SAM protein</fullName>
    </submittedName>
</protein>
<dbReference type="STRING" id="1120920.SAMN03080599_00252"/>
<evidence type="ECO:0000313" key="5">
    <source>
        <dbReference type="EMBL" id="SCZ76464.1"/>
    </source>
</evidence>
<dbReference type="SFLD" id="SFLDS00029">
    <property type="entry name" value="Radical_SAM"/>
    <property type="match status" value="1"/>
</dbReference>
<gene>
    <name evidence="5" type="ORF">SAMN03080599_00252</name>
</gene>
<dbReference type="InterPro" id="IPR007197">
    <property type="entry name" value="rSAM"/>
</dbReference>
<keyword evidence="4" id="KW-0411">Iron-sulfur</keyword>
<dbReference type="GO" id="GO:0051536">
    <property type="term" value="F:iron-sulfur cluster binding"/>
    <property type="evidence" value="ECO:0007669"/>
    <property type="project" value="UniProtKB-KW"/>
</dbReference>
<dbReference type="RefSeq" id="WP_092589064.1">
    <property type="nucleotide sequence ID" value="NZ_FMWL01000001.1"/>
</dbReference>
<evidence type="ECO:0000256" key="2">
    <source>
        <dbReference type="ARBA" id="ARBA00022723"/>
    </source>
</evidence>
<dbReference type="PANTHER" id="PTHR21180:SF9">
    <property type="entry name" value="TYPE II SECRETION SYSTEM PROTEIN K"/>
    <property type="match status" value="1"/>
</dbReference>
<keyword evidence="6" id="KW-1185">Reference proteome</keyword>
<proteinExistence type="predicted"/>
<dbReference type="InterPro" id="IPR013785">
    <property type="entry name" value="Aldolase_TIM"/>
</dbReference>
<keyword evidence="3" id="KW-0408">Iron</keyword>
<dbReference type="AlphaFoldDB" id="A0A1G5RQY6"/>
<reference evidence="5 6" key="1">
    <citation type="submission" date="2016-10" db="EMBL/GenBank/DDBJ databases">
        <authorList>
            <person name="de Groot N.N."/>
        </authorList>
    </citation>
    <scope>NUCLEOTIDE SEQUENCE [LARGE SCALE GENOMIC DNA]</scope>
    <source>
        <strain evidence="5 6">DSM 2784</strain>
    </source>
</reference>
<dbReference type="EMBL" id="FMWL01000001">
    <property type="protein sequence ID" value="SCZ76464.1"/>
    <property type="molecule type" value="Genomic_DNA"/>
</dbReference>
<dbReference type="SFLD" id="SFLDG01102">
    <property type="entry name" value="Uncharacterised_Radical_SAM_Su"/>
    <property type="match status" value="1"/>
</dbReference>
<dbReference type="InterPro" id="IPR023874">
    <property type="entry name" value="DNA_rSAM_put"/>
</dbReference>
<dbReference type="Proteomes" id="UP000199208">
    <property type="component" value="Unassembled WGS sequence"/>
</dbReference>
<dbReference type="GO" id="GO:0046872">
    <property type="term" value="F:metal ion binding"/>
    <property type="evidence" value="ECO:0007669"/>
    <property type="project" value="UniProtKB-KW"/>
</dbReference>
<dbReference type="InterPro" id="IPR010994">
    <property type="entry name" value="RuvA_2-like"/>
</dbReference>
<evidence type="ECO:0000313" key="6">
    <source>
        <dbReference type="Proteomes" id="UP000199208"/>
    </source>
</evidence>
<dbReference type="SUPFAM" id="SSF102114">
    <property type="entry name" value="Radical SAM enzymes"/>
    <property type="match status" value="1"/>
</dbReference>
<evidence type="ECO:0000256" key="3">
    <source>
        <dbReference type="ARBA" id="ARBA00023004"/>
    </source>
</evidence>
<name>A0A1G5RQY6_9FIRM</name>
<dbReference type="InterPro" id="IPR051675">
    <property type="entry name" value="Endo/Exo/Phosphatase_dom_1"/>
</dbReference>
<keyword evidence="2" id="KW-0479">Metal-binding</keyword>
<organism evidence="5 6">
    <name type="scientific">Acidaminobacter hydrogenoformans DSM 2784</name>
    <dbReference type="NCBI Taxonomy" id="1120920"/>
    <lineage>
        <taxon>Bacteria</taxon>
        <taxon>Bacillati</taxon>
        <taxon>Bacillota</taxon>
        <taxon>Clostridia</taxon>
        <taxon>Peptostreptococcales</taxon>
        <taxon>Acidaminobacteraceae</taxon>
        <taxon>Acidaminobacter</taxon>
    </lineage>
</organism>
<dbReference type="InterPro" id="IPR058240">
    <property type="entry name" value="rSAM_sf"/>
</dbReference>
<dbReference type="NCBIfam" id="TIGR03916">
    <property type="entry name" value="rSAM_link_UDG"/>
    <property type="match status" value="1"/>
</dbReference>
<evidence type="ECO:0000256" key="1">
    <source>
        <dbReference type="ARBA" id="ARBA00022691"/>
    </source>
</evidence>
<keyword evidence="1" id="KW-0949">S-adenosyl-L-methionine</keyword>
<dbReference type="OrthoDB" id="9801154at2"/>
<dbReference type="GO" id="GO:0003824">
    <property type="term" value="F:catalytic activity"/>
    <property type="evidence" value="ECO:0007669"/>
    <property type="project" value="InterPro"/>
</dbReference>
<dbReference type="PANTHER" id="PTHR21180">
    <property type="entry name" value="ENDONUCLEASE/EXONUCLEASE/PHOSPHATASE FAMILY DOMAIN-CONTAINING PROTEIN 1"/>
    <property type="match status" value="1"/>
</dbReference>